<dbReference type="Proteomes" id="UP000011777">
    <property type="component" value="Unassembled WGS sequence"/>
</dbReference>
<dbReference type="Pfam" id="PF11488">
    <property type="entry name" value="Lge1"/>
    <property type="match status" value="1"/>
</dbReference>
<evidence type="ECO:0000256" key="1">
    <source>
        <dbReference type="ARBA" id="ARBA00004123"/>
    </source>
</evidence>
<reference evidence="6 7" key="1">
    <citation type="submission" date="2013-02" db="EMBL/GenBank/DDBJ databases">
        <title>Genome sequence of Candida maltosa Xu316, a potential industrial strain for xylitol and ethanol production.</title>
        <authorList>
            <person name="Yu J."/>
            <person name="Wang Q."/>
            <person name="Geng X."/>
            <person name="Bao W."/>
            <person name="He P."/>
            <person name="Cai J."/>
        </authorList>
    </citation>
    <scope>NUCLEOTIDE SEQUENCE [LARGE SCALE GENOMIC DNA]</scope>
    <source>
        <strain evidence="7">Xu316</strain>
    </source>
</reference>
<feature type="region of interest" description="Disordered" evidence="4">
    <location>
        <begin position="90"/>
        <end position="160"/>
    </location>
</feature>
<evidence type="ECO:0000313" key="6">
    <source>
        <dbReference type="EMBL" id="EMG48820.1"/>
    </source>
</evidence>
<dbReference type="OMA" id="NNPWINI"/>
<feature type="region of interest" description="Disordered" evidence="4">
    <location>
        <begin position="1"/>
        <end position="60"/>
    </location>
</feature>
<feature type="compositionally biased region" description="Low complexity" evidence="4">
    <location>
        <begin position="45"/>
        <end position="55"/>
    </location>
</feature>
<sequence length="243" mass="27571">MSYDNHQHNSEEYGSYNSYEGSNDEYYSNNYRGNYRGGHRGRGNGNNNNSQFRGSQRGGNGYYNSYRGGYYNKYNNGGYYNGGRGGGNRSYSNYYDQDQSTSQSGYPAESESGEAHYEENSSSSSRPPSSNFHRGSFRGNYRGGYRGGRTNSNGSINSRHFGESKLKNFNNPWINIMQIEDEATQNKLETSYNEMTTLDASIADLQKSKLKLEMSMSLLEKQVDREALHVELASEKLEEFAYL</sequence>
<dbReference type="AlphaFoldDB" id="M3K0J5"/>
<keyword evidence="2" id="KW-0156">Chromatin regulator</keyword>
<dbReference type="OrthoDB" id="4096471at2759"/>
<accession>M3K0J5</accession>
<feature type="compositionally biased region" description="Basic and acidic residues" evidence="4">
    <location>
        <begin position="1"/>
        <end position="11"/>
    </location>
</feature>
<evidence type="ECO:0000256" key="2">
    <source>
        <dbReference type="ARBA" id="ARBA00022853"/>
    </source>
</evidence>
<dbReference type="InterPro" id="IPR021581">
    <property type="entry name" value="Tscrpt_reg_Lge1"/>
</dbReference>
<evidence type="ECO:0000313" key="7">
    <source>
        <dbReference type="Proteomes" id="UP000011777"/>
    </source>
</evidence>
<dbReference type="GO" id="GO:0005634">
    <property type="term" value="C:nucleus"/>
    <property type="evidence" value="ECO:0007669"/>
    <property type="project" value="UniProtKB-SubCell"/>
</dbReference>
<evidence type="ECO:0000256" key="4">
    <source>
        <dbReference type="SAM" id="MobiDB-lite"/>
    </source>
</evidence>
<feature type="compositionally biased region" description="Low complexity" evidence="4">
    <location>
        <begin position="121"/>
        <end position="130"/>
    </location>
</feature>
<comment type="caution">
    <text evidence="6">The sequence shown here is derived from an EMBL/GenBank/DDBJ whole genome shotgun (WGS) entry which is preliminary data.</text>
</comment>
<dbReference type="STRING" id="1245528.M3K0J5"/>
<comment type="subcellular location">
    <subcellularLocation>
        <location evidence="1">Nucleus</location>
    </subcellularLocation>
</comment>
<evidence type="ECO:0000256" key="3">
    <source>
        <dbReference type="ARBA" id="ARBA00023242"/>
    </source>
</evidence>
<dbReference type="CDD" id="cd22897">
    <property type="entry name" value="Lge1"/>
    <property type="match status" value="1"/>
</dbReference>
<feature type="compositionally biased region" description="Polar residues" evidence="4">
    <location>
        <begin position="96"/>
        <end position="105"/>
    </location>
</feature>
<dbReference type="GO" id="GO:0006325">
    <property type="term" value="P:chromatin organization"/>
    <property type="evidence" value="ECO:0007669"/>
    <property type="project" value="UniProtKB-KW"/>
</dbReference>
<gene>
    <name evidence="6" type="ORF">G210_0555</name>
</gene>
<name>M3K0J5_CANMX</name>
<proteinExistence type="predicted"/>
<evidence type="ECO:0000259" key="5">
    <source>
        <dbReference type="Pfam" id="PF11488"/>
    </source>
</evidence>
<feature type="domain" description="Transcription regulator LGE1 helical region" evidence="5">
    <location>
        <begin position="171"/>
        <end position="240"/>
    </location>
</feature>
<dbReference type="EMBL" id="AOGT01000959">
    <property type="protein sequence ID" value="EMG48820.1"/>
    <property type="molecule type" value="Genomic_DNA"/>
</dbReference>
<keyword evidence="3" id="KW-0539">Nucleus</keyword>
<protein>
    <recommendedName>
        <fullName evidence="5">Transcription regulator LGE1 helical region domain-containing protein</fullName>
    </recommendedName>
</protein>
<feature type="non-terminal residue" evidence="6">
    <location>
        <position position="1"/>
    </location>
</feature>
<dbReference type="HOGENOM" id="CLU_994052_0_0_1"/>
<organism evidence="6 7">
    <name type="scientific">Candida maltosa (strain Xu316)</name>
    <name type="common">Yeast</name>
    <dbReference type="NCBI Taxonomy" id="1245528"/>
    <lineage>
        <taxon>Eukaryota</taxon>
        <taxon>Fungi</taxon>
        <taxon>Dikarya</taxon>
        <taxon>Ascomycota</taxon>
        <taxon>Saccharomycotina</taxon>
        <taxon>Pichiomycetes</taxon>
        <taxon>Debaryomycetaceae</taxon>
        <taxon>Candida/Lodderomyces clade</taxon>
        <taxon>Candida</taxon>
    </lineage>
</organism>
<dbReference type="eggNOG" id="ENOG502RQ2T">
    <property type="taxonomic scope" value="Eukaryota"/>
</dbReference>
<keyword evidence="7" id="KW-1185">Reference proteome</keyword>